<proteinExistence type="predicted"/>
<feature type="non-terminal residue" evidence="1">
    <location>
        <position position="140"/>
    </location>
</feature>
<protein>
    <submittedName>
        <fullName evidence="1">Uncharacterized protein</fullName>
    </submittedName>
</protein>
<accession>A0A0H5RUK2</accession>
<feature type="non-terminal residue" evidence="1">
    <location>
        <position position="1"/>
    </location>
</feature>
<dbReference type="AlphaFoldDB" id="A0A0H5RUK2"/>
<sequence>ALQQIPIGHASRGPLTIALPADGPQWQASTLIGKSTWRSWPASTLDRVPAPIGRQSLLAQARNAMKSCQKPTTPVIVESSMENFHEYLEGSPTMGDNDPVLLNTAGIERESRSRYEHRGAYGPEGQWSCCANSNHNSRGC</sequence>
<organism evidence="1">
    <name type="scientific">Spongospora subterranea</name>
    <dbReference type="NCBI Taxonomy" id="70186"/>
    <lineage>
        <taxon>Eukaryota</taxon>
        <taxon>Sar</taxon>
        <taxon>Rhizaria</taxon>
        <taxon>Endomyxa</taxon>
        <taxon>Phytomyxea</taxon>
        <taxon>Plasmodiophorida</taxon>
        <taxon>Plasmodiophoridae</taxon>
        <taxon>Spongospora</taxon>
    </lineage>
</organism>
<reference evidence="1" key="1">
    <citation type="submission" date="2015-04" db="EMBL/GenBank/DDBJ databases">
        <title>The genome sequence of the plant pathogenic Rhizarian Plasmodiophora brassicae reveals insights in its biotrophic life cycle and the origin of chitin synthesis.</title>
        <authorList>
            <person name="Schwelm A."/>
            <person name="Fogelqvist J."/>
            <person name="Knaust A."/>
            <person name="Julke S."/>
            <person name="Lilja T."/>
            <person name="Dhandapani V."/>
            <person name="Bonilla-Rosso G."/>
            <person name="Karlsson M."/>
            <person name="Shevchenko A."/>
            <person name="Choi S.R."/>
            <person name="Kim H.G."/>
            <person name="Park J.Y."/>
            <person name="Lim Y.P."/>
            <person name="Ludwig-Muller J."/>
            <person name="Dixelius C."/>
        </authorList>
    </citation>
    <scope>NUCLEOTIDE SEQUENCE</scope>
    <source>
        <tissue evidence="1">Potato root galls</tissue>
    </source>
</reference>
<dbReference type="EMBL" id="HACM01011972">
    <property type="protein sequence ID" value="CRZ12414.1"/>
    <property type="molecule type" value="Transcribed_RNA"/>
</dbReference>
<name>A0A0H5RUK2_9EUKA</name>
<evidence type="ECO:0000313" key="1">
    <source>
        <dbReference type="EMBL" id="CRZ12414.1"/>
    </source>
</evidence>